<comment type="subunit">
    <text evidence="6">Part of the 30S ribosomal subunit.</text>
</comment>
<dbReference type="PRINTS" id="PR00973">
    <property type="entry name" value="RIBOSOMALS17"/>
</dbReference>
<gene>
    <name evidence="6" type="primary">rpsQ</name>
    <name evidence="8" type="ORF">US11_C0001G0106</name>
</gene>
<evidence type="ECO:0000256" key="4">
    <source>
        <dbReference type="ARBA" id="ARBA00022980"/>
    </source>
</evidence>
<dbReference type="SUPFAM" id="SSF50249">
    <property type="entry name" value="Nucleic acid-binding proteins"/>
    <property type="match status" value="1"/>
</dbReference>
<keyword evidence="2 6" id="KW-0699">rRNA-binding</keyword>
<keyword evidence="5 6" id="KW-0687">Ribonucleoprotein</keyword>
<keyword evidence="4 6" id="KW-0689">Ribosomal protein</keyword>
<dbReference type="NCBIfam" id="TIGR03635">
    <property type="entry name" value="uS17_bact"/>
    <property type="match status" value="1"/>
</dbReference>
<dbReference type="GO" id="GO:0019843">
    <property type="term" value="F:rRNA binding"/>
    <property type="evidence" value="ECO:0007669"/>
    <property type="project" value="UniProtKB-UniRule"/>
</dbReference>
<sequence>MKKTLIGTVVSNKMNKTVVLRVERKFKHHLYNKILIRHKKYKAHNENLDLQIGDIVSIEETKPLSKDKHFKVIKKI</sequence>
<reference evidence="8 9" key="1">
    <citation type="journal article" date="2015" name="Nature">
        <title>rRNA introns, odd ribosomes, and small enigmatic genomes across a large radiation of phyla.</title>
        <authorList>
            <person name="Brown C.T."/>
            <person name="Hug L.A."/>
            <person name="Thomas B.C."/>
            <person name="Sharon I."/>
            <person name="Castelle C.J."/>
            <person name="Singh A."/>
            <person name="Wilkins M.J."/>
            <person name="Williams K.H."/>
            <person name="Banfield J.F."/>
        </authorList>
    </citation>
    <scope>NUCLEOTIDE SEQUENCE [LARGE SCALE GENOMIC DNA]</scope>
</reference>
<evidence type="ECO:0000256" key="3">
    <source>
        <dbReference type="ARBA" id="ARBA00022884"/>
    </source>
</evidence>
<dbReference type="AlphaFoldDB" id="A0A0G0E9H7"/>
<dbReference type="InterPro" id="IPR000266">
    <property type="entry name" value="Ribosomal_uS17"/>
</dbReference>
<proteinExistence type="inferred from homology"/>
<name>A0A0G0E9H7_9BACT</name>
<dbReference type="HAMAP" id="MF_01345_B">
    <property type="entry name" value="Ribosomal_uS17_B"/>
    <property type="match status" value="1"/>
</dbReference>
<organism evidence="8 9">
    <name type="scientific">Candidatus Roizmanbacteria bacterium GW2011_GWA2_36_23</name>
    <dbReference type="NCBI Taxonomy" id="1618480"/>
    <lineage>
        <taxon>Bacteria</taxon>
        <taxon>Candidatus Roizmaniibacteriota</taxon>
    </lineage>
</organism>
<comment type="caution">
    <text evidence="8">The sequence shown here is derived from an EMBL/GenBank/DDBJ whole genome shotgun (WGS) entry which is preliminary data.</text>
</comment>
<dbReference type="GO" id="GO:0006412">
    <property type="term" value="P:translation"/>
    <property type="evidence" value="ECO:0007669"/>
    <property type="project" value="UniProtKB-UniRule"/>
</dbReference>
<dbReference type="STRING" id="1618480.US11_C0001G0106"/>
<evidence type="ECO:0000256" key="2">
    <source>
        <dbReference type="ARBA" id="ARBA00022730"/>
    </source>
</evidence>
<dbReference type="CDD" id="cd00364">
    <property type="entry name" value="Ribosomal_uS17"/>
    <property type="match status" value="1"/>
</dbReference>
<dbReference type="EMBL" id="LBRS01000001">
    <property type="protein sequence ID" value="KKQ02147.1"/>
    <property type="molecule type" value="Genomic_DNA"/>
</dbReference>
<dbReference type="Pfam" id="PF00366">
    <property type="entry name" value="Ribosomal_S17"/>
    <property type="match status" value="1"/>
</dbReference>
<dbReference type="NCBIfam" id="NF004123">
    <property type="entry name" value="PRK05610.1"/>
    <property type="match status" value="1"/>
</dbReference>
<protein>
    <recommendedName>
        <fullName evidence="6">Small ribosomal subunit protein uS17</fullName>
    </recommendedName>
</protein>
<evidence type="ECO:0000313" key="9">
    <source>
        <dbReference type="Proteomes" id="UP000034344"/>
    </source>
</evidence>
<evidence type="ECO:0000313" key="8">
    <source>
        <dbReference type="EMBL" id="KKQ02147.1"/>
    </source>
</evidence>
<dbReference type="GO" id="GO:0003735">
    <property type="term" value="F:structural constituent of ribosome"/>
    <property type="evidence" value="ECO:0007669"/>
    <property type="project" value="UniProtKB-UniRule"/>
</dbReference>
<evidence type="ECO:0000256" key="6">
    <source>
        <dbReference type="HAMAP-Rule" id="MF_01345"/>
    </source>
</evidence>
<comment type="similarity">
    <text evidence="1 6 7">Belongs to the universal ribosomal protein uS17 family.</text>
</comment>
<comment type="function">
    <text evidence="6">One of the primary rRNA binding proteins, it binds specifically to the 5'-end of 16S ribosomal RNA.</text>
</comment>
<evidence type="ECO:0000256" key="1">
    <source>
        <dbReference type="ARBA" id="ARBA00010254"/>
    </source>
</evidence>
<dbReference type="PROSITE" id="PS00056">
    <property type="entry name" value="RIBOSOMAL_S17"/>
    <property type="match status" value="1"/>
</dbReference>
<dbReference type="InterPro" id="IPR019984">
    <property type="entry name" value="Ribosomal_uS17_bact/chlr"/>
</dbReference>
<dbReference type="Gene3D" id="2.40.50.140">
    <property type="entry name" value="Nucleic acid-binding proteins"/>
    <property type="match status" value="1"/>
</dbReference>
<dbReference type="InterPro" id="IPR012340">
    <property type="entry name" value="NA-bd_OB-fold"/>
</dbReference>
<dbReference type="InterPro" id="IPR019979">
    <property type="entry name" value="Ribosomal_uS17_CS"/>
</dbReference>
<evidence type="ECO:0000256" key="5">
    <source>
        <dbReference type="ARBA" id="ARBA00023274"/>
    </source>
</evidence>
<evidence type="ECO:0000256" key="7">
    <source>
        <dbReference type="RuleBase" id="RU003872"/>
    </source>
</evidence>
<accession>A0A0G0E9H7</accession>
<dbReference type="GO" id="GO:0022627">
    <property type="term" value="C:cytosolic small ribosomal subunit"/>
    <property type="evidence" value="ECO:0007669"/>
    <property type="project" value="UniProtKB-UniRule"/>
</dbReference>
<keyword evidence="3 6" id="KW-0694">RNA-binding</keyword>
<dbReference type="PATRIC" id="fig|1618480.3.peg.112"/>
<dbReference type="PANTHER" id="PTHR10744:SF1">
    <property type="entry name" value="SMALL RIBOSOMAL SUBUNIT PROTEIN US17M"/>
    <property type="match status" value="1"/>
</dbReference>
<dbReference type="PANTHER" id="PTHR10744">
    <property type="entry name" value="40S RIBOSOMAL PROTEIN S11 FAMILY MEMBER"/>
    <property type="match status" value="1"/>
</dbReference>
<dbReference type="Proteomes" id="UP000034344">
    <property type="component" value="Unassembled WGS sequence"/>
</dbReference>